<evidence type="ECO:0000259" key="1">
    <source>
        <dbReference type="Pfam" id="PF02093"/>
    </source>
</evidence>
<feature type="non-terminal residue" evidence="2">
    <location>
        <position position="1"/>
    </location>
</feature>
<dbReference type="Gene3D" id="1.10.375.10">
    <property type="entry name" value="Human Immunodeficiency Virus Type 1 Capsid Protein"/>
    <property type="match status" value="1"/>
</dbReference>
<dbReference type="AlphaFoldDB" id="A0A0A0B3F2"/>
<dbReference type="InterPro" id="IPR003036">
    <property type="entry name" value="Gag_P30"/>
</dbReference>
<proteinExistence type="predicted"/>
<dbReference type="Pfam" id="PF02093">
    <property type="entry name" value="Gag_p30"/>
    <property type="match status" value="1"/>
</dbReference>
<evidence type="ECO:0000313" key="3">
    <source>
        <dbReference type="Proteomes" id="UP000053858"/>
    </source>
</evidence>
<accession>A0A0A0B3F2</accession>
<dbReference type="SUPFAM" id="SSF47943">
    <property type="entry name" value="Retrovirus capsid protein, N-terminal core domain"/>
    <property type="match status" value="1"/>
</dbReference>
<gene>
    <name evidence="2" type="ORF">N301_00048</name>
</gene>
<dbReference type="EMBL" id="KL883245">
    <property type="protein sequence ID" value="KGL99850.1"/>
    <property type="molecule type" value="Genomic_DNA"/>
</dbReference>
<name>A0A0A0B3F2_CHAVO</name>
<dbReference type="InterPro" id="IPR050462">
    <property type="entry name" value="Retroviral_Gag-Pol_poly"/>
</dbReference>
<feature type="domain" description="Core shell protein Gag P30" evidence="1">
    <location>
        <begin position="19"/>
        <end position="153"/>
    </location>
</feature>
<organism evidence="2 3">
    <name type="scientific">Charadrius vociferus</name>
    <name type="common">Killdeer</name>
    <name type="synonym">Aegialitis vocifera</name>
    <dbReference type="NCBI Taxonomy" id="50402"/>
    <lineage>
        <taxon>Eukaryota</taxon>
        <taxon>Metazoa</taxon>
        <taxon>Chordata</taxon>
        <taxon>Craniata</taxon>
        <taxon>Vertebrata</taxon>
        <taxon>Euteleostomi</taxon>
        <taxon>Archelosauria</taxon>
        <taxon>Archosauria</taxon>
        <taxon>Dinosauria</taxon>
        <taxon>Saurischia</taxon>
        <taxon>Theropoda</taxon>
        <taxon>Coelurosauria</taxon>
        <taxon>Aves</taxon>
        <taxon>Neognathae</taxon>
        <taxon>Neoaves</taxon>
        <taxon>Charadriiformes</taxon>
        <taxon>Charadriidae</taxon>
        <taxon>Charadrius</taxon>
    </lineage>
</organism>
<dbReference type="GO" id="GO:0019068">
    <property type="term" value="P:virion assembly"/>
    <property type="evidence" value="ECO:0007669"/>
    <property type="project" value="InterPro"/>
</dbReference>
<dbReference type="STRING" id="50402.A0A0A0B3F2"/>
<sequence length="153" mass="17556">QAVGTTGPTRIKIPFTMGDLDTWRETVKGYRDDPEGVAKRFELIVKNQDPDWKDIDLMLDALTETEKQLIIKSARTQVQIQITAGTLPGTVDVHVPRDDPNWDPNDDREYELLKRYQKWIKIGIETAVPKAVNWSSLYAIKQNQTETPTEFLD</sequence>
<feature type="non-terminal residue" evidence="2">
    <location>
        <position position="153"/>
    </location>
</feature>
<dbReference type="Proteomes" id="UP000053858">
    <property type="component" value="Unassembled WGS sequence"/>
</dbReference>
<dbReference type="PANTHER" id="PTHR33166">
    <property type="entry name" value="GAG_P30 DOMAIN-CONTAINING PROTEIN"/>
    <property type="match status" value="1"/>
</dbReference>
<dbReference type="InterPro" id="IPR008919">
    <property type="entry name" value="Retrov_capsid_N"/>
</dbReference>
<evidence type="ECO:0000313" key="2">
    <source>
        <dbReference type="EMBL" id="KGL99850.1"/>
    </source>
</evidence>
<keyword evidence="3" id="KW-1185">Reference proteome</keyword>
<reference evidence="3" key="1">
    <citation type="journal article" date="2014" name="Science">
        <title>Comparative genomics reveals insights into avian genome evolution and adaptation.</title>
        <authorList>
            <consortium name="Avian Genome Consortium"/>
            <person name="Zhang G."/>
            <person name="Li C."/>
            <person name="Li Q."/>
            <person name="Li B."/>
            <person name="Larkin D.M."/>
            <person name="Lee C."/>
            <person name="Storz J.F."/>
            <person name="Antunes A."/>
            <person name="Greenwold M.J."/>
            <person name="Meredith R.W."/>
            <person name="Odeen A."/>
            <person name="Cui J."/>
            <person name="Zhou Q."/>
            <person name="Xu L."/>
            <person name="Pan H."/>
            <person name="Wang Z."/>
            <person name="Jin L."/>
            <person name="Zhang P."/>
            <person name="Hu H."/>
            <person name="Yang W."/>
            <person name="Hu J."/>
            <person name="Xiao J."/>
            <person name="Yang Z."/>
            <person name="Liu Y."/>
            <person name="Xie Q."/>
            <person name="Yu H."/>
            <person name="Lian J."/>
            <person name="Wen P."/>
            <person name="Zhang F."/>
            <person name="Li H."/>
            <person name="Zeng Y."/>
            <person name="Xiong Z."/>
            <person name="Liu S."/>
            <person name="Zhou L."/>
            <person name="Huang Z."/>
            <person name="An N."/>
            <person name="Wang J."/>
            <person name="Zheng Q."/>
            <person name="Xiong Y."/>
            <person name="Wang G."/>
            <person name="Wang B."/>
            <person name="Wang J."/>
            <person name="Fan Y."/>
            <person name="da Fonseca R.R."/>
            <person name="Alfaro-Nunez A."/>
            <person name="Schubert M."/>
            <person name="Orlando L."/>
            <person name="Mourier T."/>
            <person name="Howard J.T."/>
            <person name="Ganapathy G."/>
            <person name="Pfenning A."/>
            <person name="Whitney O."/>
            <person name="Rivas M.V."/>
            <person name="Hara E."/>
            <person name="Smith J."/>
            <person name="Farre M."/>
            <person name="Narayan J."/>
            <person name="Slavov G."/>
            <person name="Romanov M.N."/>
            <person name="Borges R."/>
            <person name="Machado J.P."/>
            <person name="Khan I."/>
            <person name="Springer M.S."/>
            <person name="Gatesy J."/>
            <person name="Hoffmann F.G."/>
            <person name="Opazo J.C."/>
            <person name="Hastad O."/>
            <person name="Sawyer R.H."/>
            <person name="Kim H."/>
            <person name="Kim K.W."/>
            <person name="Kim H.J."/>
            <person name="Cho S."/>
            <person name="Li N."/>
            <person name="Huang Y."/>
            <person name="Bruford M.W."/>
            <person name="Zhan X."/>
            <person name="Dixon A."/>
            <person name="Bertelsen M.F."/>
            <person name="Derryberry E."/>
            <person name="Warren W."/>
            <person name="Wilson R.K."/>
            <person name="Li S."/>
            <person name="Ray D.A."/>
            <person name="Green R.E."/>
            <person name="O'Brien S.J."/>
            <person name="Griffin D."/>
            <person name="Johnson W.E."/>
            <person name="Haussler D."/>
            <person name="Ryder O.A."/>
            <person name="Willerslev E."/>
            <person name="Graves G.R."/>
            <person name="Alstrom P."/>
            <person name="Fjeldsa J."/>
            <person name="Mindell D.P."/>
            <person name="Edwards S.V."/>
            <person name="Braun E.L."/>
            <person name="Rahbek C."/>
            <person name="Burt D.W."/>
            <person name="Houde P."/>
            <person name="Zhang Y."/>
            <person name="Yang H."/>
            <person name="Wang J."/>
            <person name="Jarvis E.D."/>
            <person name="Gilbert M.T."/>
            <person name="Wang J."/>
        </authorList>
    </citation>
    <scope>NUCLEOTIDE SEQUENCE [LARGE SCALE GENOMIC DNA]</scope>
</reference>
<protein>
    <recommendedName>
        <fullName evidence="1">Core shell protein Gag P30 domain-containing protein</fullName>
    </recommendedName>
</protein>